<dbReference type="Proteomes" id="UP000346198">
    <property type="component" value="Unassembled WGS sequence"/>
</dbReference>
<reference evidence="2 3" key="1">
    <citation type="submission" date="2019-04" db="EMBL/GenBank/DDBJ databases">
        <authorList>
            <person name="Van Vliet M D."/>
        </authorList>
    </citation>
    <scope>NUCLEOTIDE SEQUENCE [LARGE SCALE GENOMIC DNA]</scope>
    <source>
        <strain evidence="2 3">F21</strain>
    </source>
</reference>
<accession>A0A6C2US73</accession>
<dbReference type="RefSeq" id="WP_136063489.1">
    <property type="nucleotide sequence ID" value="NZ_CAAHFH010000002.1"/>
</dbReference>
<proteinExistence type="predicted"/>
<organism evidence="2 3">
    <name type="scientific">Pontiella sulfatireligans</name>
    <dbReference type="NCBI Taxonomy" id="2750658"/>
    <lineage>
        <taxon>Bacteria</taxon>
        <taxon>Pseudomonadati</taxon>
        <taxon>Kiritimatiellota</taxon>
        <taxon>Kiritimatiellia</taxon>
        <taxon>Kiritimatiellales</taxon>
        <taxon>Pontiellaceae</taxon>
        <taxon>Pontiella</taxon>
    </lineage>
</organism>
<dbReference type="Gene3D" id="3.30.70.1290">
    <property type="entry name" value="Transposase IS200-like"/>
    <property type="match status" value="1"/>
</dbReference>
<dbReference type="SUPFAM" id="SSF143422">
    <property type="entry name" value="Transposase IS200-like"/>
    <property type="match status" value="1"/>
</dbReference>
<dbReference type="AlphaFoldDB" id="A0A6C2US73"/>
<gene>
    <name evidence="2" type="ORF">SCARR_04158</name>
</gene>
<feature type="domain" description="Transposase IS200-like" evidence="1">
    <location>
        <begin position="21"/>
        <end position="177"/>
    </location>
</feature>
<dbReference type="SMART" id="SM01321">
    <property type="entry name" value="Y1_Tnp"/>
    <property type="match status" value="1"/>
</dbReference>
<evidence type="ECO:0000313" key="3">
    <source>
        <dbReference type="Proteomes" id="UP000346198"/>
    </source>
</evidence>
<dbReference type="GO" id="GO:0004803">
    <property type="term" value="F:transposase activity"/>
    <property type="evidence" value="ECO:0007669"/>
    <property type="project" value="InterPro"/>
</dbReference>
<dbReference type="InterPro" id="IPR002686">
    <property type="entry name" value="Transposase_17"/>
</dbReference>
<dbReference type="EMBL" id="CAAHFH010000002">
    <property type="protein sequence ID" value="VGO22077.1"/>
    <property type="molecule type" value="Genomic_DNA"/>
</dbReference>
<dbReference type="InterPro" id="IPR036515">
    <property type="entry name" value="Transposase_17_sf"/>
</dbReference>
<dbReference type="Pfam" id="PF01797">
    <property type="entry name" value="Y1_Tnp"/>
    <property type="match status" value="1"/>
</dbReference>
<keyword evidence="3" id="KW-1185">Reference proteome</keyword>
<evidence type="ECO:0000313" key="2">
    <source>
        <dbReference type="EMBL" id="VGO22077.1"/>
    </source>
</evidence>
<dbReference type="PANTHER" id="PTHR36966:SF1">
    <property type="entry name" value="REP-ASSOCIATED TYROSINE TRANSPOSASE"/>
    <property type="match status" value="1"/>
</dbReference>
<dbReference type="PANTHER" id="PTHR36966">
    <property type="entry name" value="REP-ASSOCIATED TYROSINE TRANSPOSASE"/>
    <property type="match status" value="1"/>
</dbReference>
<sequence>MTYNPEIHHRRSIRLKGHDYAGGGLYFVTICAHREFIAAAKGLPFGALGVLREEGATCVSREEGATCVSREEGATCVSPVREIIAEEWRRSGELRDDVLPGEFIVMPDHFHGLIRIRKGASELGHVIGAFKAAVSRRIRRGEMPVARDIRIWHRNYYEAIVRTPEAEEKIREYIRMNPWRCMQELGDGLRGMGNPVLWSAEKTGVLCSCNAPRLPQIPAGEVYFSGFHSPMEKELFDELLTRKLPVIWCPAWGLEHVVGVPREGRATCVPREGRATCVPREGRATCVPREGRATCVSPVLEALEENRMLILEMRNRDGDLAAAEQRNRFVLEKADRLWLPHVAPGGMLDRLIGETGVENKAI</sequence>
<dbReference type="GO" id="GO:0006313">
    <property type="term" value="P:DNA transposition"/>
    <property type="evidence" value="ECO:0007669"/>
    <property type="project" value="InterPro"/>
</dbReference>
<name>A0A6C2US73_9BACT</name>
<evidence type="ECO:0000259" key="1">
    <source>
        <dbReference type="SMART" id="SM01321"/>
    </source>
</evidence>
<dbReference type="InterPro" id="IPR052715">
    <property type="entry name" value="RAYT_transposase"/>
</dbReference>
<dbReference type="GO" id="GO:0043565">
    <property type="term" value="F:sequence-specific DNA binding"/>
    <property type="evidence" value="ECO:0007669"/>
    <property type="project" value="TreeGrafter"/>
</dbReference>
<protein>
    <recommendedName>
        <fullName evidence="1">Transposase IS200-like domain-containing protein</fullName>
    </recommendedName>
</protein>